<dbReference type="SUPFAM" id="SSF56672">
    <property type="entry name" value="DNA/RNA polymerases"/>
    <property type="match status" value="1"/>
</dbReference>
<dbReference type="Gene3D" id="3.30.70.270">
    <property type="match status" value="1"/>
</dbReference>
<evidence type="ECO:0000256" key="3">
    <source>
        <dbReference type="ARBA" id="ARBA00022723"/>
    </source>
</evidence>
<dbReference type="InterPro" id="IPR036775">
    <property type="entry name" value="DNA_pol_Y-fam_lit_finger_sf"/>
</dbReference>
<dbReference type="PANTHER" id="PTHR45873">
    <property type="entry name" value="DNA POLYMERASE ETA"/>
    <property type="match status" value="1"/>
</dbReference>
<protein>
    <recommendedName>
        <fullName evidence="14">UmuC domain-containing protein</fullName>
    </recommendedName>
</protein>
<dbReference type="InterPro" id="IPR052230">
    <property type="entry name" value="DNA_polymerase_eta"/>
</dbReference>
<dbReference type="InterPro" id="IPR043128">
    <property type="entry name" value="Rev_trsase/Diguanyl_cyclase"/>
</dbReference>
<name>A0A2T9Z0Q8_9FUNG</name>
<feature type="domain" description="UmuC" evidence="10">
    <location>
        <begin position="15"/>
        <end position="268"/>
    </location>
</feature>
<comment type="subcellular location">
    <subcellularLocation>
        <location evidence="1">Nucleus</location>
    </subcellularLocation>
</comment>
<keyword evidence="4" id="KW-0227">DNA damage</keyword>
<dbReference type="GO" id="GO:0003684">
    <property type="term" value="F:damaged DNA binding"/>
    <property type="evidence" value="ECO:0007669"/>
    <property type="project" value="InterPro"/>
</dbReference>
<keyword evidence="3" id="KW-0479">Metal-binding</keyword>
<dbReference type="GO" id="GO:0005634">
    <property type="term" value="C:nucleus"/>
    <property type="evidence" value="ECO:0007669"/>
    <property type="project" value="UniProtKB-SubCell"/>
</dbReference>
<dbReference type="SUPFAM" id="SSF100879">
    <property type="entry name" value="Lesion bypass DNA polymerase (Y-family), little finger domain"/>
    <property type="match status" value="1"/>
</dbReference>
<dbReference type="OrthoDB" id="5723at2759"/>
<dbReference type="GO" id="GO:0007064">
    <property type="term" value="P:mitotic sister chromatid cohesion"/>
    <property type="evidence" value="ECO:0007669"/>
    <property type="project" value="UniProtKB-ARBA"/>
</dbReference>
<dbReference type="GO" id="GO:0042276">
    <property type="term" value="P:error-prone translesion synthesis"/>
    <property type="evidence" value="ECO:0007669"/>
    <property type="project" value="TreeGrafter"/>
</dbReference>
<keyword evidence="5" id="KW-0863">Zinc-finger</keyword>
<keyword evidence="7" id="KW-0234">DNA repair</keyword>
<evidence type="ECO:0000259" key="10">
    <source>
        <dbReference type="PROSITE" id="PS50173"/>
    </source>
</evidence>
<evidence type="ECO:0008006" key="14">
    <source>
        <dbReference type="Google" id="ProtNLM"/>
    </source>
</evidence>
<dbReference type="GO" id="GO:0008270">
    <property type="term" value="F:zinc ion binding"/>
    <property type="evidence" value="ECO:0007669"/>
    <property type="project" value="UniProtKB-KW"/>
</dbReference>
<dbReference type="InterPro" id="IPR001126">
    <property type="entry name" value="UmuC"/>
</dbReference>
<keyword evidence="2" id="KW-0808">Transferase</keyword>
<dbReference type="Pfam" id="PF00817">
    <property type="entry name" value="IMS"/>
    <property type="match status" value="1"/>
</dbReference>
<keyword evidence="8" id="KW-0539">Nucleus</keyword>
<dbReference type="InterPro" id="IPR043502">
    <property type="entry name" value="DNA/RNA_pol_sf"/>
</dbReference>
<dbReference type="Gene3D" id="1.10.150.20">
    <property type="entry name" value="5' to 3' exonuclease, C-terminal subdomain"/>
    <property type="match status" value="1"/>
</dbReference>
<evidence type="ECO:0000256" key="7">
    <source>
        <dbReference type="ARBA" id="ARBA00023204"/>
    </source>
</evidence>
<evidence type="ECO:0000259" key="11">
    <source>
        <dbReference type="PROSITE" id="PS51907"/>
    </source>
</evidence>
<feature type="region of interest" description="Disordered" evidence="9">
    <location>
        <begin position="553"/>
        <end position="585"/>
    </location>
</feature>
<keyword evidence="13" id="KW-1185">Reference proteome</keyword>
<dbReference type="PROSITE" id="PS51907">
    <property type="entry name" value="ZF_UBZ3"/>
    <property type="match status" value="1"/>
</dbReference>
<reference evidence="12 13" key="1">
    <citation type="journal article" date="2018" name="MBio">
        <title>Comparative Genomics Reveals the Core Gene Toolbox for the Fungus-Insect Symbiosis.</title>
        <authorList>
            <person name="Wang Y."/>
            <person name="Stata M."/>
            <person name="Wang W."/>
            <person name="Stajich J.E."/>
            <person name="White M.M."/>
            <person name="Moncalvo J.M."/>
        </authorList>
    </citation>
    <scope>NUCLEOTIDE SEQUENCE [LARGE SCALE GENOMIC DNA]</scope>
    <source>
        <strain evidence="12 13">SWE-8-4</strain>
    </source>
</reference>
<dbReference type="Gene3D" id="3.40.1170.60">
    <property type="match status" value="1"/>
</dbReference>
<evidence type="ECO:0000256" key="9">
    <source>
        <dbReference type="SAM" id="MobiDB-lite"/>
    </source>
</evidence>
<evidence type="ECO:0000256" key="8">
    <source>
        <dbReference type="ARBA" id="ARBA00023242"/>
    </source>
</evidence>
<dbReference type="GO" id="GO:0035861">
    <property type="term" value="C:site of double-strand break"/>
    <property type="evidence" value="ECO:0007669"/>
    <property type="project" value="TreeGrafter"/>
</dbReference>
<dbReference type="PANTHER" id="PTHR45873:SF1">
    <property type="entry name" value="DNA POLYMERASE ETA"/>
    <property type="match status" value="1"/>
</dbReference>
<dbReference type="FunFam" id="1.10.150.20:FF:000014">
    <property type="entry name" value="Polymerase (DNA directed), eta"/>
    <property type="match status" value="1"/>
</dbReference>
<dbReference type="AlphaFoldDB" id="A0A2T9Z0Q8"/>
<dbReference type="Proteomes" id="UP000245383">
    <property type="component" value="Unassembled WGS sequence"/>
</dbReference>
<proteinExistence type="predicted"/>
<dbReference type="PROSITE" id="PS50173">
    <property type="entry name" value="UMUC"/>
    <property type="match status" value="1"/>
</dbReference>
<evidence type="ECO:0000256" key="5">
    <source>
        <dbReference type="ARBA" id="ARBA00022771"/>
    </source>
</evidence>
<keyword evidence="6" id="KW-0862">Zinc</keyword>
<dbReference type="FunFam" id="3.40.1170.60:FF:000008">
    <property type="entry name" value="DNA polymerase eta subunit"/>
    <property type="match status" value="1"/>
</dbReference>
<accession>A0A2T9Z0Q8</accession>
<dbReference type="InterPro" id="IPR041298">
    <property type="entry name" value="UBZ3"/>
</dbReference>
<dbReference type="Gene3D" id="3.30.1490.100">
    <property type="entry name" value="DNA polymerase, Y-family, little finger domain"/>
    <property type="match status" value="1"/>
</dbReference>
<evidence type="ECO:0000256" key="1">
    <source>
        <dbReference type="ARBA" id="ARBA00004123"/>
    </source>
</evidence>
<dbReference type="GO" id="GO:0006281">
    <property type="term" value="P:DNA repair"/>
    <property type="evidence" value="ECO:0007669"/>
    <property type="project" value="UniProtKB-KW"/>
</dbReference>
<dbReference type="EMBL" id="MBFR01000002">
    <property type="protein sequence ID" value="PVU98171.1"/>
    <property type="molecule type" value="Genomic_DNA"/>
</dbReference>
<evidence type="ECO:0000256" key="4">
    <source>
        <dbReference type="ARBA" id="ARBA00022763"/>
    </source>
</evidence>
<feature type="domain" description="UBZ3-type" evidence="11">
    <location>
        <begin position="620"/>
        <end position="654"/>
    </location>
</feature>
<dbReference type="GO" id="GO:0070987">
    <property type="term" value="P:error-free translesion synthesis"/>
    <property type="evidence" value="ECO:0007669"/>
    <property type="project" value="UniProtKB-ARBA"/>
</dbReference>
<feature type="compositionally biased region" description="Polar residues" evidence="9">
    <location>
        <begin position="556"/>
        <end position="570"/>
    </location>
</feature>
<evidence type="ECO:0000313" key="12">
    <source>
        <dbReference type="EMBL" id="PVU98171.1"/>
    </source>
</evidence>
<organism evidence="12 13">
    <name type="scientific">Smittium simulii</name>
    <dbReference type="NCBI Taxonomy" id="133385"/>
    <lineage>
        <taxon>Eukaryota</taxon>
        <taxon>Fungi</taxon>
        <taxon>Fungi incertae sedis</taxon>
        <taxon>Zoopagomycota</taxon>
        <taxon>Kickxellomycotina</taxon>
        <taxon>Harpellomycetes</taxon>
        <taxon>Harpellales</taxon>
        <taxon>Legeriomycetaceae</taxon>
        <taxon>Smittium</taxon>
    </lineage>
</organism>
<comment type="caution">
    <text evidence="12">The sequence shown here is derived from an EMBL/GenBank/DDBJ whole genome shotgun (WGS) entry which is preliminary data.</text>
</comment>
<gene>
    <name evidence="12" type="ORF">BB561_000078</name>
</gene>
<evidence type="ECO:0000256" key="6">
    <source>
        <dbReference type="ARBA" id="ARBA00022833"/>
    </source>
</evidence>
<dbReference type="GO" id="GO:0003887">
    <property type="term" value="F:DNA-directed DNA polymerase activity"/>
    <property type="evidence" value="ECO:0007669"/>
    <property type="project" value="TreeGrafter"/>
</dbReference>
<dbReference type="GO" id="GO:0005657">
    <property type="term" value="C:replication fork"/>
    <property type="evidence" value="ECO:0007669"/>
    <property type="project" value="UniProtKB-ARBA"/>
</dbReference>
<sequence>MSKQIITEADYAKVISHIDLDCFYCQVEQRRLGISDTVPLCVAQWGNLVAVNYAARKYGIMRNESVNEAKLKCPDLISVHVATFAPGKKAGYHLKPNQATHKVCLDVYRRASRQIFSVIQNFTTEYQKGSIDEAYINITQLVNDEIDKQISLGNIEFVYDNQSNEKLPVINWSQGGIATKYRVGSSSDDRDFGWSSLRSYYGAIVTARIRDAIFSQLGFTCSAGVSHSRILSKLGSSLNKPNKQAIILQTDVPDFIGSMKLEKLRFLGGKLGKNIKELLGVETVSDMQRHSLEKLEGFFPLKTARFIYKSCRGIDPDVVPSSTKPKSFSSVKSFGNISKLTTLQQVQDWVAVLSTDIWERLMEQQDIDRYWPKKLTLTMVSSKINVEARNCSKNFPLHFCKNVMESPELLIKSASELVIQLIYNTKNKKSLPSIFPVECLLLHTTQFYSYDINHKNKQITNWVSQSTLKINKSELQNSELTYDRTESAESHIVSSFSTKHYRDNLYGSSKKSPTSKKKPLVTITTKKNSTTLLSPKKNLFSYFDALKKSETHDQAENLSSEPFKTQSDQGKISIKPHTQENPTTPNIIKADPSIYMNQSFADQSIYNLSENNSAISDSIDFIQCTQCPEKNSNIPSKDWASHVDYHLALKLQEKEKHAEKIVNQFSNIFKKQNADI</sequence>
<dbReference type="STRING" id="133385.A0A2T9Z0Q8"/>
<dbReference type="GO" id="GO:0009314">
    <property type="term" value="P:response to radiation"/>
    <property type="evidence" value="ECO:0007669"/>
    <property type="project" value="TreeGrafter"/>
</dbReference>
<dbReference type="PIRSF" id="PIRSF036603">
    <property type="entry name" value="DPol_eta"/>
    <property type="match status" value="1"/>
</dbReference>
<evidence type="ECO:0000256" key="2">
    <source>
        <dbReference type="ARBA" id="ARBA00022679"/>
    </source>
</evidence>
<evidence type="ECO:0000313" key="13">
    <source>
        <dbReference type="Proteomes" id="UP000245383"/>
    </source>
</evidence>
<dbReference type="Pfam" id="PF21704">
    <property type="entry name" value="POLH-Rev1_HhH"/>
    <property type="match status" value="1"/>
</dbReference>